<dbReference type="InterPro" id="IPR013096">
    <property type="entry name" value="Cupin_2"/>
</dbReference>
<protein>
    <submittedName>
        <fullName evidence="3">Cupin domain-containing protein</fullName>
    </submittedName>
</protein>
<keyword evidence="1" id="KW-0479">Metal-binding</keyword>
<dbReference type="KEGG" id="gtl:EP073_13185"/>
<feature type="domain" description="Cupin type-2" evidence="2">
    <location>
        <begin position="43"/>
        <end position="110"/>
    </location>
</feature>
<sequence length="114" mass="12570">MIVRVSDIEAKHIEKPRGGTGTAVQIPYEAAKQYGGQIMAFAFMDLPPEASVGYHFHENDMEIYVLLDGFAEVNDNGREDVLTPGDMMITNKGEAHSIANKTDKNLSFLALILE</sequence>
<evidence type="ECO:0000256" key="1">
    <source>
        <dbReference type="ARBA" id="ARBA00022723"/>
    </source>
</evidence>
<dbReference type="Gene3D" id="2.60.120.10">
    <property type="entry name" value="Jelly Rolls"/>
    <property type="match status" value="1"/>
</dbReference>
<dbReference type="Proteomes" id="UP000287502">
    <property type="component" value="Chromosome"/>
</dbReference>
<organism evidence="3 4">
    <name type="scientific">Geovibrio thiophilus</name>
    <dbReference type="NCBI Taxonomy" id="139438"/>
    <lineage>
        <taxon>Bacteria</taxon>
        <taxon>Pseudomonadati</taxon>
        <taxon>Deferribacterota</taxon>
        <taxon>Deferribacteres</taxon>
        <taxon>Deferribacterales</taxon>
        <taxon>Geovibrionaceae</taxon>
        <taxon>Geovibrio</taxon>
    </lineage>
</organism>
<name>A0A410K1Q0_9BACT</name>
<dbReference type="Pfam" id="PF07883">
    <property type="entry name" value="Cupin_2"/>
    <property type="match status" value="1"/>
</dbReference>
<evidence type="ECO:0000259" key="2">
    <source>
        <dbReference type="Pfam" id="PF07883"/>
    </source>
</evidence>
<accession>A0A410K1Q0</accession>
<keyword evidence="4" id="KW-1185">Reference proteome</keyword>
<dbReference type="InterPro" id="IPR014710">
    <property type="entry name" value="RmlC-like_jellyroll"/>
</dbReference>
<dbReference type="OrthoDB" id="9797047at2"/>
<reference evidence="3 4" key="1">
    <citation type="submission" date="2019-01" db="EMBL/GenBank/DDBJ databases">
        <title>Geovibrio thiophilus DSM 11263, complete genome.</title>
        <authorList>
            <person name="Spring S."/>
            <person name="Bunk B."/>
            <person name="Sproer C."/>
        </authorList>
    </citation>
    <scope>NUCLEOTIDE SEQUENCE [LARGE SCALE GENOMIC DNA]</scope>
    <source>
        <strain evidence="3 4">DSM 11263</strain>
    </source>
</reference>
<evidence type="ECO:0000313" key="3">
    <source>
        <dbReference type="EMBL" id="QAR34322.1"/>
    </source>
</evidence>
<dbReference type="EMBL" id="CP035108">
    <property type="protein sequence ID" value="QAR34322.1"/>
    <property type="molecule type" value="Genomic_DNA"/>
</dbReference>
<dbReference type="PANTHER" id="PTHR35848:SF6">
    <property type="entry name" value="CUPIN TYPE-2 DOMAIN-CONTAINING PROTEIN"/>
    <property type="match status" value="1"/>
</dbReference>
<gene>
    <name evidence="3" type="ORF">EP073_13185</name>
</gene>
<dbReference type="RefSeq" id="WP_128467627.1">
    <property type="nucleotide sequence ID" value="NZ_CP035108.1"/>
</dbReference>
<proteinExistence type="predicted"/>
<dbReference type="AlphaFoldDB" id="A0A410K1Q0"/>
<dbReference type="InterPro" id="IPR011051">
    <property type="entry name" value="RmlC_Cupin_sf"/>
</dbReference>
<evidence type="ECO:0000313" key="4">
    <source>
        <dbReference type="Proteomes" id="UP000287502"/>
    </source>
</evidence>
<dbReference type="InterPro" id="IPR051610">
    <property type="entry name" value="GPI/OXD"/>
</dbReference>
<dbReference type="GO" id="GO:0046872">
    <property type="term" value="F:metal ion binding"/>
    <property type="evidence" value="ECO:0007669"/>
    <property type="project" value="UniProtKB-KW"/>
</dbReference>
<dbReference type="PANTHER" id="PTHR35848">
    <property type="entry name" value="OXALATE-BINDING PROTEIN"/>
    <property type="match status" value="1"/>
</dbReference>
<dbReference type="SUPFAM" id="SSF51182">
    <property type="entry name" value="RmlC-like cupins"/>
    <property type="match status" value="1"/>
</dbReference>